<proteinExistence type="predicted"/>
<dbReference type="InterPro" id="IPR008928">
    <property type="entry name" value="6-hairpin_glycosidase_sf"/>
</dbReference>
<sequence>MKGLSNLITQILGFVPTRQSSPQPQFQVQAQIQPPSYCPDYSSYAKTRHEPFSTGRHALPYQRPAPSCRTFNASVIESFISNMSTIITDPDLYRLFENTYPNTLDTAIKWHGSAANNSAEELTFIITGDINAMWLRDSANQLASYLPFLTASSSRDSLASLYRGVINLQARYLLTSPFCNSFQPPSESGIPPATNSAASSDTVYPPYDAEKVFECKYELDSLASFLQISAQYHAATNDTAFFGRFQWVEAVQTVLDTAKAMMTPTYGPEGQVLQSPYTFTRMTTRTTETLANNGLGNPVARDIGLIRSAFRPSDDSTIFQFLIPSNMMFAKYAGDVASIVSSLGSLSGTQPASGLKTPPANLSTSLSSLSTSLREAISKHAIISLPTLNSSTSPEIDFEQIYAYEIDGYGSFSLMDDANLPSLLSAPLFDYFSSSSDPIYQRTRAHLLGTNTNPYMMHGPVINAVGGPHAGPGMAWPMASIVRIMTSEDDEEIYRVLKELVGSTDGLGLIHESVNSFDSTKWTREWFSWANGLFGQMVWDLVRRNKGRVLRGNYQ</sequence>
<dbReference type="InterPro" id="IPR008313">
    <property type="entry name" value="GH125"/>
</dbReference>
<dbReference type="RefSeq" id="XP_960079.1">
    <property type="nucleotide sequence ID" value="XM_954986.2"/>
</dbReference>
<dbReference type="InterPro" id="IPR012341">
    <property type="entry name" value="6hp_glycosidase-like_sf"/>
</dbReference>
<dbReference type="VEuPathDB" id="FungiDB:NCU05819"/>
<dbReference type="AlphaFoldDB" id="Q7S5M4"/>
<name>Q7S5M4_NEUCR</name>
<protein>
    <submittedName>
        <fullName evidence="1">DUF1237 domain-containing protein</fullName>
    </submittedName>
</protein>
<dbReference type="Proteomes" id="UP000001805">
    <property type="component" value="Chromosome 7, Linkage Group VII"/>
</dbReference>
<dbReference type="GO" id="GO:0005975">
    <property type="term" value="P:carbohydrate metabolic process"/>
    <property type="evidence" value="ECO:0007669"/>
    <property type="project" value="InterPro"/>
</dbReference>
<dbReference type="OrthoDB" id="7771656at2759"/>
<organism evidence="1 2">
    <name type="scientific">Neurospora crassa (strain ATCC 24698 / 74-OR23-1A / CBS 708.71 / DSM 1257 / FGSC 987)</name>
    <dbReference type="NCBI Taxonomy" id="367110"/>
    <lineage>
        <taxon>Eukaryota</taxon>
        <taxon>Fungi</taxon>
        <taxon>Dikarya</taxon>
        <taxon>Ascomycota</taxon>
        <taxon>Pezizomycotina</taxon>
        <taxon>Sordariomycetes</taxon>
        <taxon>Sordariomycetidae</taxon>
        <taxon>Sordariales</taxon>
        <taxon>Sordariaceae</taxon>
        <taxon>Neurospora</taxon>
    </lineage>
</organism>
<dbReference type="SMR" id="Q7S5M4"/>
<reference evidence="1 2" key="1">
    <citation type="journal article" date="2003" name="Nature">
        <title>The genome sequence of the filamentous fungus Neurospora crassa.</title>
        <authorList>
            <person name="Galagan J.E."/>
            <person name="Calvo S.E."/>
            <person name="Borkovich K.A."/>
            <person name="Selker E.U."/>
            <person name="Read N.D."/>
            <person name="Jaffe D."/>
            <person name="FitzHugh W."/>
            <person name="Ma L.J."/>
            <person name="Smirnov S."/>
            <person name="Purcell S."/>
            <person name="Rehman B."/>
            <person name="Elkins T."/>
            <person name="Engels R."/>
            <person name="Wang S."/>
            <person name="Nielsen C.B."/>
            <person name="Butler J."/>
            <person name="Endrizzi M."/>
            <person name="Qui D."/>
            <person name="Ianakiev P."/>
            <person name="Bell-Pedersen D."/>
            <person name="Nelson M.A."/>
            <person name="Werner-Washburne M."/>
            <person name="Selitrennikoff C.P."/>
            <person name="Kinsey J.A."/>
            <person name="Braun E.L."/>
            <person name="Zelter A."/>
            <person name="Schulte U."/>
            <person name="Kothe G.O."/>
            <person name="Jedd G."/>
            <person name="Mewes W."/>
            <person name="Staben C."/>
            <person name="Marcotte E."/>
            <person name="Greenberg D."/>
            <person name="Roy A."/>
            <person name="Foley K."/>
            <person name="Naylor J."/>
            <person name="Stange-Thomann N."/>
            <person name="Barrett R."/>
            <person name="Gnerre S."/>
            <person name="Kamal M."/>
            <person name="Kamvysselis M."/>
            <person name="Mauceli E."/>
            <person name="Bielke C."/>
            <person name="Rudd S."/>
            <person name="Frishman D."/>
            <person name="Krystofova S."/>
            <person name="Rasmussen C."/>
            <person name="Metzenberg R.L."/>
            <person name="Perkins D.D."/>
            <person name="Kroken S."/>
            <person name="Cogoni C."/>
            <person name="Macino G."/>
            <person name="Catcheside D."/>
            <person name="Li W."/>
            <person name="Pratt R.J."/>
            <person name="Osmani S.A."/>
            <person name="DeSouza C.P."/>
            <person name="Glass L."/>
            <person name="Orbach M.J."/>
            <person name="Berglund J.A."/>
            <person name="Voelker R."/>
            <person name="Yarden O."/>
            <person name="Plamann M."/>
            <person name="Seiler S."/>
            <person name="Dunlap J."/>
            <person name="Radford A."/>
            <person name="Aramayo R."/>
            <person name="Natvig D.O."/>
            <person name="Alex L.A."/>
            <person name="Mannhaupt G."/>
            <person name="Ebbole D.J."/>
            <person name="Freitag M."/>
            <person name="Paulsen I."/>
            <person name="Sachs M.S."/>
            <person name="Lander E.S."/>
            <person name="Nusbaum C."/>
            <person name="Birren B."/>
        </authorList>
    </citation>
    <scope>NUCLEOTIDE SEQUENCE [LARGE SCALE GENOMIC DNA]</scope>
    <source>
        <strain evidence="2">ATCC 24698 / 74-OR23-1A / CBS 708.71 / DSM 1257 / FGSC 987</strain>
    </source>
</reference>
<dbReference type="SUPFAM" id="SSF48208">
    <property type="entry name" value="Six-hairpin glycosidases"/>
    <property type="match status" value="1"/>
</dbReference>
<dbReference type="OMA" id="MRGPVIN"/>
<dbReference type="GeneID" id="3876226"/>
<dbReference type="GO" id="GO:0003824">
    <property type="term" value="F:catalytic activity"/>
    <property type="evidence" value="ECO:0007669"/>
    <property type="project" value="UniProtKB-ARBA"/>
</dbReference>
<dbReference type="PIRSF" id="PIRSF028846">
    <property type="entry name" value="UCP028846"/>
    <property type="match status" value="1"/>
</dbReference>
<accession>Q7S5M4</accession>
<dbReference type="PaxDb" id="5141-EFNCRP00000005759"/>
<gene>
    <name evidence="1" type="ORF">NCU05819</name>
</gene>
<keyword evidence="2" id="KW-1185">Reference proteome</keyword>
<evidence type="ECO:0000313" key="2">
    <source>
        <dbReference type="Proteomes" id="UP000001805"/>
    </source>
</evidence>
<dbReference type="PANTHER" id="PTHR31047:SF1">
    <property type="entry name" value="DUF1237 DOMAIN-CONTAINING PROTEIN"/>
    <property type="match status" value="1"/>
</dbReference>
<dbReference type="HOGENOM" id="CLU_023537_2_1_1"/>
<dbReference type="Pfam" id="PF06824">
    <property type="entry name" value="Glyco_hydro_125"/>
    <property type="match status" value="1"/>
</dbReference>
<dbReference type="SMART" id="SM01149">
    <property type="entry name" value="DUF1237"/>
    <property type="match status" value="1"/>
</dbReference>
<dbReference type="EMBL" id="CM002242">
    <property type="protein sequence ID" value="EAA30843.1"/>
    <property type="molecule type" value="Genomic_DNA"/>
</dbReference>
<evidence type="ECO:0000313" key="1">
    <source>
        <dbReference type="EMBL" id="EAA30843.1"/>
    </source>
</evidence>
<dbReference type="InParanoid" id="Q7S5M4"/>
<dbReference type="KEGG" id="ncr:NCU05819"/>
<dbReference type="Gene3D" id="1.50.10.10">
    <property type="match status" value="1"/>
</dbReference>
<dbReference type="PANTHER" id="PTHR31047">
    <property type="entry name" value="MEIOTICALLY UP-REGULATED GENE 157 PROTEIN"/>
    <property type="match status" value="1"/>
</dbReference>